<name>A0A517QFE7_9PLAN</name>
<dbReference type="GO" id="GO:0005576">
    <property type="term" value="C:extracellular region"/>
    <property type="evidence" value="ECO:0007669"/>
    <property type="project" value="UniProtKB-SubCell"/>
</dbReference>
<keyword evidence="10" id="KW-1185">Reference proteome</keyword>
<dbReference type="SUPFAM" id="SSF51126">
    <property type="entry name" value="Pectin lyase-like"/>
    <property type="match status" value="5"/>
</dbReference>
<feature type="region of interest" description="Disordered" evidence="8">
    <location>
        <begin position="1961"/>
        <end position="1980"/>
    </location>
</feature>
<dbReference type="Gene3D" id="2.160.20.10">
    <property type="entry name" value="Single-stranded right-handed beta-helix, Pectin lyase-like"/>
    <property type="match status" value="1"/>
</dbReference>
<dbReference type="SMART" id="SM00710">
    <property type="entry name" value="PbH1"/>
    <property type="match status" value="19"/>
</dbReference>
<protein>
    <submittedName>
        <fullName evidence="9">Putative outer membrane protein PmpI</fullName>
    </submittedName>
</protein>
<feature type="compositionally biased region" description="Polar residues" evidence="8">
    <location>
        <begin position="1961"/>
        <end position="1973"/>
    </location>
</feature>
<comment type="subcellular location">
    <subcellularLocation>
        <location evidence="1">Cell envelope</location>
    </subcellularLocation>
    <subcellularLocation>
        <location evidence="2">Cell outer membrane</location>
    </subcellularLocation>
    <subcellularLocation>
        <location evidence="3">Secreted</location>
    </subcellularLocation>
</comment>
<evidence type="ECO:0000256" key="8">
    <source>
        <dbReference type="SAM" id="MobiDB-lite"/>
    </source>
</evidence>
<keyword evidence="7" id="KW-0998">Cell outer membrane</keyword>
<feature type="region of interest" description="Disordered" evidence="8">
    <location>
        <begin position="1374"/>
        <end position="1400"/>
    </location>
</feature>
<evidence type="ECO:0000256" key="1">
    <source>
        <dbReference type="ARBA" id="ARBA00004196"/>
    </source>
</evidence>
<dbReference type="NCBIfam" id="NF041518">
    <property type="entry name" value="choice_anch_Q"/>
    <property type="match status" value="3"/>
</dbReference>
<dbReference type="InterPro" id="IPR006626">
    <property type="entry name" value="PbH1"/>
</dbReference>
<dbReference type="EMBL" id="CP037421">
    <property type="protein sequence ID" value="QDT30334.1"/>
    <property type="molecule type" value="Genomic_DNA"/>
</dbReference>
<evidence type="ECO:0000256" key="6">
    <source>
        <dbReference type="ARBA" id="ARBA00023136"/>
    </source>
</evidence>
<dbReference type="InterPro" id="IPR059226">
    <property type="entry name" value="Choice_anch_Q_dom"/>
</dbReference>
<dbReference type="PANTHER" id="PTHR11319:SF35">
    <property type="entry name" value="OUTER MEMBRANE PROTEIN PMPC-RELATED"/>
    <property type="match status" value="1"/>
</dbReference>
<dbReference type="Proteomes" id="UP000315647">
    <property type="component" value="Chromosome"/>
</dbReference>
<dbReference type="Pfam" id="PF02415">
    <property type="entry name" value="Chlam_PMP"/>
    <property type="match status" value="7"/>
</dbReference>
<dbReference type="InterPro" id="IPR012334">
    <property type="entry name" value="Pectin_lyas_fold"/>
</dbReference>
<keyword evidence="4" id="KW-0964">Secreted</keyword>
<evidence type="ECO:0000256" key="4">
    <source>
        <dbReference type="ARBA" id="ARBA00022525"/>
    </source>
</evidence>
<evidence type="ECO:0000256" key="5">
    <source>
        <dbReference type="ARBA" id="ARBA00022729"/>
    </source>
</evidence>
<organism evidence="9 10">
    <name type="scientific">Gimesia panareensis</name>
    <dbReference type="NCBI Taxonomy" id="2527978"/>
    <lineage>
        <taxon>Bacteria</taxon>
        <taxon>Pseudomonadati</taxon>
        <taxon>Planctomycetota</taxon>
        <taxon>Planctomycetia</taxon>
        <taxon>Planctomycetales</taxon>
        <taxon>Planctomycetaceae</taxon>
        <taxon>Gimesia</taxon>
    </lineage>
</organism>
<dbReference type="GO" id="GO:0009279">
    <property type="term" value="C:cell outer membrane"/>
    <property type="evidence" value="ECO:0007669"/>
    <property type="project" value="UniProtKB-SubCell"/>
</dbReference>
<keyword evidence="6" id="KW-0472">Membrane</keyword>
<dbReference type="InterPro" id="IPR011050">
    <property type="entry name" value="Pectin_lyase_fold/virulence"/>
</dbReference>
<dbReference type="InterPro" id="IPR003368">
    <property type="entry name" value="POMP_repeat"/>
</dbReference>
<proteinExistence type="predicted"/>
<evidence type="ECO:0000256" key="3">
    <source>
        <dbReference type="ARBA" id="ARBA00004613"/>
    </source>
</evidence>
<dbReference type="PANTHER" id="PTHR11319">
    <property type="entry name" value="G PROTEIN-COUPLED RECEPTOR-RELATED"/>
    <property type="match status" value="1"/>
</dbReference>
<evidence type="ECO:0000313" key="9">
    <source>
        <dbReference type="EMBL" id="QDT30334.1"/>
    </source>
</evidence>
<reference evidence="9 10" key="1">
    <citation type="submission" date="2019-03" db="EMBL/GenBank/DDBJ databases">
        <title>Deep-cultivation of Planctomycetes and their phenomic and genomic characterization uncovers novel biology.</title>
        <authorList>
            <person name="Wiegand S."/>
            <person name="Jogler M."/>
            <person name="Boedeker C."/>
            <person name="Pinto D."/>
            <person name="Vollmers J."/>
            <person name="Rivas-Marin E."/>
            <person name="Kohn T."/>
            <person name="Peeters S.H."/>
            <person name="Heuer A."/>
            <person name="Rast P."/>
            <person name="Oberbeckmann S."/>
            <person name="Bunk B."/>
            <person name="Jeske O."/>
            <person name="Meyerdierks A."/>
            <person name="Storesund J.E."/>
            <person name="Kallscheuer N."/>
            <person name="Luecker S."/>
            <person name="Lage O.M."/>
            <person name="Pohl T."/>
            <person name="Merkel B.J."/>
            <person name="Hornburger P."/>
            <person name="Mueller R.-W."/>
            <person name="Bruemmer F."/>
            <person name="Labrenz M."/>
            <person name="Spormann A.M."/>
            <person name="Op den Camp H."/>
            <person name="Overmann J."/>
            <person name="Amann R."/>
            <person name="Jetten M.S.M."/>
            <person name="Mascher T."/>
            <person name="Medema M.H."/>
            <person name="Devos D.P."/>
            <person name="Kaster A.-K."/>
            <person name="Ovreas L."/>
            <person name="Rohde M."/>
            <person name="Galperin M.Y."/>
            <person name="Jogler C."/>
        </authorList>
    </citation>
    <scope>NUCLEOTIDE SEQUENCE [LARGE SCALE GENOMIC DNA]</scope>
    <source>
        <strain evidence="9 10">Enr10</strain>
    </source>
</reference>
<evidence type="ECO:0000256" key="7">
    <source>
        <dbReference type="ARBA" id="ARBA00023237"/>
    </source>
</evidence>
<keyword evidence="5" id="KW-0732">Signal</keyword>
<evidence type="ECO:0000256" key="2">
    <source>
        <dbReference type="ARBA" id="ARBA00004442"/>
    </source>
</evidence>
<gene>
    <name evidence="9" type="primary">pmpI</name>
    <name evidence="9" type="ORF">Enr10x_57000</name>
</gene>
<sequence length="2001" mass="209770">MLLTTFTVVNTDDSGEGSLRAAIEAANAQAGADEITFAAALKGQTIELASELQITDDLTIDGLGADPWRLPITIDAGHHSRIFNIDDNALSAIDVTISGLSLINGSADQGGAILNHENLTLSDMAFLENQAAGIGGAISSYRNQLTISNSLFDQNTAGSSGGGIYSLGSWITILSTSFLGNTSDRNGGGIYTAQDAHASVPARIEDCLFADNTAVSGGGIYNTTMVYQFGSSELSIARTRFQNNTATDSGGGIFNGDSSISITDSSLTENTAARGGAINGSYDGSISLKSSTLSGNIATDYGGGIAYQGSLEIANSTLSGNQAHGSGGAIYQFGSFFRYYPVVLEPVILPILPFLDDTIPDQSSLISPASDLAATSSIGSADNGISLCTSRLVYEPSSLRITNSTITGNSAGSSGGGLAGLSGTDAQINNSIIAGNSASYSSQIQGSFNGGFNIIQASIDGLLDPVLRDNGGPPLTHALLSGSAAIDAGDNQRVADSGLVTDQRGGDYQRIYAGTIDIGAVEFHALHLVVDTLSDADDGDYSSGHLSLREAIKLANQTFDTDQITFSNSLAGGTIMLESELLISSGMHIIGLGQEQLTLDGGDDSRIFRIDDGDTYSAAGVEISGLSLKHGSADRGGAILNYEDLLLSDVVLTENTATTDGGAIYHAGGQLMVTDSIFSYNLARKNGGGIYNSHQDLIVEETTFYRNVSEAGGGGIYSIYGSKLKHSRPDTIPGPAFPVFRSVYTPIHFINDGDTEYNVVAILHSSFLENEARSGGGVYMTQDDYSNWLWNCDTVSGLSSTAVVASQQNSDNLSLTGNTIVGCTFTGNTADKGGGLYNDGQLTLGESTFTENRAYYGGGIYHRTGSLTIQNSTVSGNSATYSGGGIYSSPDYPISRTVYIELGFIQSEPLNFTPTVNELVFSGNGVEITADLSAEQVALDSASSSFDAISTNPFSAADTAISSTVDLMYQVKSSSLHIQNSTITGNAAGVNGGGLYLTNADNSFIRSSNDITNSIIAGNTSPDNAQVEGEYDGDFNIVQDTIDGLLDPVLRDNGGPTKTHALLQGSAAINAGSNAAVEAAGLTTDQRGGTHQRIFDGTVDIGAVEFDAFSLVVDTLSDEDDGDYSAGQLSLREAVRLANQRFGADTITFAGTLAGQMIYLNGELLISDSLTIEGDITDQIIIDAGHNGRVFTVDDGTDALIDVSLQGLTLTHGEAERGGAILNFEDLSLSNSTISENEASDNGGGIYHADGRLTITSSLFLHNLAGKSGGGIFNDNRDLNISDSRFQQNVAQRHGGGIYNITGVVGFEFHEPLFSDPYSLLWTYPPADSYSTFYSVTTIAHTSFVGNEAGNGGGLYSASHFERPTYEDYFNQQRDAGQAQIPETDSSAPNHHAEAGTSLSGVTFQTNRANRGGGVYLAFGEMILSDSLISENTAEGYGGGLYNHGKLTVVNSTISGNQASEGGGLFNMSGQSSLTGSTLANNTATTTGGGLSTSAGSVILENCTISGNHAGTSGGGGYFYNRSPYPVLDDLPIQNHREQSASSVTDAISSTSLILQSDLTSNDSLTGSLIDYDFPPPKFVFLIFISHVNILNCTVTGNTAGESGGGLHSTGVNAPDFVLSNTIIAGNSAAADAQIEGEYFGDFNIIQDSIDGLLDPVLRDNGGLTWTHALLPDSAAINAGSNAAVEQAGLTTDQRGSGYERIKEGTVDIGAYEVQAPYTQIDLRFVNSRTRTSSNGEKSELPQNRTWIDEWGNHWLEIWISTPDSSDIGVESAGFNLNYNPQVAQAVSIEFGPAFTGAQSGAIDNSTGTITGLAAETTRTEVGDDQYVLFARVLFESAIGNGTEANPGEQIVYPEFTLNHSHVRLVGSAISELIQAAPLDSVRYKNLHGARPTRSVDSQQFDLPTSGLFNTDWWNELLLVDPGSAADDGQLSLIVLPYSQALTTADLLLPLTDERLLSDSLTQGENSQNTPESDTTKPADWDTLIDGYFSELNDTSDLLSF</sequence>
<accession>A0A517QFE7</accession>
<evidence type="ECO:0000313" key="10">
    <source>
        <dbReference type="Proteomes" id="UP000315647"/>
    </source>
</evidence>
<feature type="compositionally biased region" description="Polar residues" evidence="8">
    <location>
        <begin position="1374"/>
        <end position="1389"/>
    </location>
</feature>